<dbReference type="Pfam" id="PF00042">
    <property type="entry name" value="Globin"/>
    <property type="match status" value="1"/>
</dbReference>
<evidence type="ECO:0000256" key="7">
    <source>
        <dbReference type="ARBA" id="ARBA00022630"/>
    </source>
</evidence>
<dbReference type="SUPFAM" id="SSF46458">
    <property type="entry name" value="Globin-like"/>
    <property type="match status" value="1"/>
</dbReference>
<comment type="cofactor">
    <cofactor evidence="1">
        <name>heme b</name>
        <dbReference type="ChEBI" id="CHEBI:60344"/>
    </cofactor>
</comment>
<evidence type="ECO:0000256" key="9">
    <source>
        <dbReference type="ARBA" id="ARBA00022827"/>
    </source>
</evidence>
<dbReference type="InterPro" id="IPR039261">
    <property type="entry name" value="FNR_nucleotide-bd"/>
</dbReference>
<dbReference type="SUPFAM" id="SSF63380">
    <property type="entry name" value="Riboflavin synthase domain-like"/>
    <property type="match status" value="1"/>
</dbReference>
<keyword evidence="6" id="KW-0349">Heme</keyword>
<organism evidence="17 18">
    <name type="scientific">Phialemonium thermophilum</name>
    <dbReference type="NCBI Taxonomy" id="223376"/>
    <lineage>
        <taxon>Eukaryota</taxon>
        <taxon>Fungi</taxon>
        <taxon>Dikarya</taxon>
        <taxon>Ascomycota</taxon>
        <taxon>Pezizomycotina</taxon>
        <taxon>Sordariomycetes</taxon>
        <taxon>Sordariomycetidae</taxon>
        <taxon>Cephalothecales</taxon>
        <taxon>Cephalothecaceae</taxon>
        <taxon>Phialemonium</taxon>
    </lineage>
</organism>
<comment type="cofactor">
    <cofactor evidence="2">
        <name>FAD</name>
        <dbReference type="ChEBI" id="CHEBI:57692"/>
    </cofactor>
</comment>
<evidence type="ECO:0000313" key="17">
    <source>
        <dbReference type="EMBL" id="KAL1875317.1"/>
    </source>
</evidence>
<feature type="domain" description="FAD-binding FR-type" evidence="16">
    <location>
        <begin position="149"/>
        <end position="268"/>
    </location>
</feature>
<keyword evidence="11" id="KW-0408">Iron</keyword>
<keyword evidence="18" id="KW-1185">Reference proteome</keyword>
<keyword evidence="5" id="KW-0216">Detoxification</keyword>
<dbReference type="EC" id="1.14.12.17" evidence="4"/>
<dbReference type="PROSITE" id="PS51384">
    <property type="entry name" value="FAD_FR"/>
    <property type="match status" value="1"/>
</dbReference>
<dbReference type="InterPro" id="IPR008333">
    <property type="entry name" value="Cbr1-like_FAD-bd_dom"/>
</dbReference>
<evidence type="ECO:0000259" key="15">
    <source>
        <dbReference type="PROSITE" id="PS01033"/>
    </source>
</evidence>
<dbReference type="PANTHER" id="PTHR43396:SF3">
    <property type="entry name" value="FLAVOHEMOPROTEIN"/>
    <property type="match status" value="1"/>
</dbReference>
<dbReference type="InterPro" id="IPR000971">
    <property type="entry name" value="Globin"/>
</dbReference>
<keyword evidence="9" id="KW-0274">FAD</keyword>
<proteinExistence type="inferred from homology"/>
<evidence type="ECO:0000256" key="6">
    <source>
        <dbReference type="ARBA" id="ARBA00022617"/>
    </source>
</evidence>
<keyword evidence="7" id="KW-0285">Flavoprotein</keyword>
<dbReference type="InterPro" id="IPR017938">
    <property type="entry name" value="Riboflavin_synthase-like_b-brl"/>
</dbReference>
<keyword evidence="12" id="KW-0520">NAD</keyword>
<dbReference type="Proteomes" id="UP001586593">
    <property type="component" value="Unassembled WGS sequence"/>
</dbReference>
<evidence type="ECO:0000256" key="8">
    <source>
        <dbReference type="ARBA" id="ARBA00022723"/>
    </source>
</evidence>
<keyword evidence="8" id="KW-0479">Metal-binding</keyword>
<comment type="catalytic activity">
    <reaction evidence="14">
        <text>2 nitric oxide + NADPH + 2 O2 = 2 nitrate + NADP(+) + H(+)</text>
        <dbReference type="Rhea" id="RHEA:19465"/>
        <dbReference type="ChEBI" id="CHEBI:15378"/>
        <dbReference type="ChEBI" id="CHEBI:15379"/>
        <dbReference type="ChEBI" id="CHEBI:16480"/>
        <dbReference type="ChEBI" id="CHEBI:17632"/>
        <dbReference type="ChEBI" id="CHEBI:57783"/>
        <dbReference type="ChEBI" id="CHEBI:58349"/>
        <dbReference type="EC" id="1.14.12.17"/>
    </reaction>
</comment>
<dbReference type="Gene3D" id="3.40.50.80">
    <property type="entry name" value="Nucleotide-binding domain of ferredoxin-NADP reductase (FNR) module"/>
    <property type="match status" value="1"/>
</dbReference>
<dbReference type="InterPro" id="IPR009050">
    <property type="entry name" value="Globin-like_sf"/>
</dbReference>
<comment type="caution">
    <text evidence="17">The sequence shown here is derived from an EMBL/GenBank/DDBJ whole genome shotgun (WGS) entry which is preliminary data.</text>
</comment>
<dbReference type="Pfam" id="PF00175">
    <property type="entry name" value="NAD_binding_1"/>
    <property type="match status" value="1"/>
</dbReference>
<evidence type="ECO:0000256" key="2">
    <source>
        <dbReference type="ARBA" id="ARBA00001974"/>
    </source>
</evidence>
<dbReference type="PROSITE" id="PS01033">
    <property type="entry name" value="GLOBIN"/>
    <property type="match status" value="1"/>
</dbReference>
<accession>A0ABR3XHX2</accession>
<dbReference type="SUPFAM" id="SSF52343">
    <property type="entry name" value="Ferredoxin reductase-like, C-terminal NADP-linked domain"/>
    <property type="match status" value="1"/>
</dbReference>
<evidence type="ECO:0000256" key="5">
    <source>
        <dbReference type="ARBA" id="ARBA00022575"/>
    </source>
</evidence>
<evidence type="ECO:0000256" key="10">
    <source>
        <dbReference type="ARBA" id="ARBA00022857"/>
    </source>
</evidence>
<dbReference type="InterPro" id="IPR001433">
    <property type="entry name" value="OxRdtase_FAD/NAD-bd"/>
</dbReference>
<comment type="similarity">
    <text evidence="3">In the C-terminal section; belongs to the flavoprotein pyridine nucleotide cytochrome reductase family.</text>
</comment>
<dbReference type="PRINTS" id="PR00371">
    <property type="entry name" value="FPNCR"/>
</dbReference>
<gene>
    <name evidence="17" type="ORF">VTK73DRAFT_10154</name>
</gene>
<dbReference type="EMBL" id="JAZHXJ010000093">
    <property type="protein sequence ID" value="KAL1875317.1"/>
    <property type="molecule type" value="Genomic_DNA"/>
</dbReference>
<dbReference type="InterPro" id="IPR012292">
    <property type="entry name" value="Globin/Proto"/>
</dbReference>
<evidence type="ECO:0000313" key="18">
    <source>
        <dbReference type="Proteomes" id="UP001586593"/>
    </source>
</evidence>
<name>A0ABR3XHX2_9PEZI</name>
<dbReference type="Gene3D" id="2.40.30.10">
    <property type="entry name" value="Translation factors"/>
    <property type="match status" value="1"/>
</dbReference>
<protein>
    <recommendedName>
        <fullName evidence="4">nitric oxide dioxygenase</fullName>
        <ecNumber evidence="4">1.14.12.17</ecNumber>
    </recommendedName>
</protein>
<evidence type="ECO:0000256" key="14">
    <source>
        <dbReference type="ARBA" id="ARBA00049433"/>
    </source>
</evidence>
<evidence type="ECO:0000259" key="16">
    <source>
        <dbReference type="PROSITE" id="PS51384"/>
    </source>
</evidence>
<comment type="catalytic activity">
    <reaction evidence="13">
        <text>2 nitric oxide + NADH + 2 O2 = 2 nitrate + NAD(+) + H(+)</text>
        <dbReference type="Rhea" id="RHEA:19469"/>
        <dbReference type="ChEBI" id="CHEBI:15378"/>
        <dbReference type="ChEBI" id="CHEBI:15379"/>
        <dbReference type="ChEBI" id="CHEBI:16480"/>
        <dbReference type="ChEBI" id="CHEBI:17632"/>
        <dbReference type="ChEBI" id="CHEBI:57540"/>
        <dbReference type="ChEBI" id="CHEBI:57945"/>
        <dbReference type="EC" id="1.14.12.17"/>
    </reaction>
</comment>
<dbReference type="Gene3D" id="1.10.490.10">
    <property type="entry name" value="Globins"/>
    <property type="match status" value="1"/>
</dbReference>
<evidence type="ECO:0000256" key="4">
    <source>
        <dbReference type="ARBA" id="ARBA00012229"/>
    </source>
</evidence>
<evidence type="ECO:0000256" key="3">
    <source>
        <dbReference type="ARBA" id="ARBA00006401"/>
    </source>
</evidence>
<dbReference type="CDD" id="cd06184">
    <property type="entry name" value="flavohem_like_fad_nad_binding"/>
    <property type="match status" value="1"/>
</dbReference>
<evidence type="ECO:0000256" key="13">
    <source>
        <dbReference type="ARBA" id="ARBA00048649"/>
    </source>
</evidence>
<feature type="domain" description="Globin" evidence="15">
    <location>
        <begin position="2"/>
        <end position="139"/>
    </location>
</feature>
<evidence type="ECO:0000256" key="1">
    <source>
        <dbReference type="ARBA" id="ARBA00001970"/>
    </source>
</evidence>
<dbReference type="PANTHER" id="PTHR43396">
    <property type="entry name" value="FLAVOHEMOPROTEIN"/>
    <property type="match status" value="1"/>
</dbReference>
<sequence length="415" mass="46617">MALTYQQSKIIRDTVPVLREHGEELASIFYKTMLHDHPELKDYFNTVNQANGRQPRALTAIILRFASNISHTSELIPKLERVCHKHCSLGIHPEHYDVVAKYLLDAFAHVLGPAMTPSVRAAWHNAYWILARMLIGREAQLYRDFERWTGWRKFTVQRKVPETEDIWSFHLVPVDGRALPGFMPGQYVSVQVADPTSGSRQSRQYALSDAPRSDHYRISIKRDPGSRYANAVSSCYFHPGVVSNYLIDHVADGDVVELSHPAGEFYLDTNNPSSVPLVLISAGVGVAPMVAILNSVVDTQPARPVSWIHGSRSSPPFAAHIDRVRSQLSNFRTNLFQTDLAGSVLAGLEGGRDFRVDLQKVQREDLFLEHSGTEYFICGPEQFIVEMNEYLQSVGVSPSRVKYDLFTTGDLPSKA</sequence>
<evidence type="ECO:0000256" key="11">
    <source>
        <dbReference type="ARBA" id="ARBA00023004"/>
    </source>
</evidence>
<dbReference type="CDD" id="cd08922">
    <property type="entry name" value="FHb-globin"/>
    <property type="match status" value="1"/>
</dbReference>
<keyword evidence="10" id="KW-0521">NADP</keyword>
<evidence type="ECO:0000256" key="12">
    <source>
        <dbReference type="ARBA" id="ARBA00023027"/>
    </source>
</evidence>
<dbReference type="Pfam" id="PF00970">
    <property type="entry name" value="FAD_binding_6"/>
    <property type="match status" value="1"/>
</dbReference>
<reference evidence="17 18" key="1">
    <citation type="journal article" date="2024" name="Commun. Biol.">
        <title>Comparative genomic analysis of thermophilic fungi reveals convergent evolutionary adaptations and gene losses.</title>
        <authorList>
            <person name="Steindorff A.S."/>
            <person name="Aguilar-Pontes M.V."/>
            <person name="Robinson A.J."/>
            <person name="Andreopoulos B."/>
            <person name="LaButti K."/>
            <person name="Kuo A."/>
            <person name="Mondo S."/>
            <person name="Riley R."/>
            <person name="Otillar R."/>
            <person name="Haridas S."/>
            <person name="Lipzen A."/>
            <person name="Grimwood J."/>
            <person name="Schmutz J."/>
            <person name="Clum A."/>
            <person name="Reid I.D."/>
            <person name="Moisan M.C."/>
            <person name="Butler G."/>
            <person name="Nguyen T.T.M."/>
            <person name="Dewar K."/>
            <person name="Conant G."/>
            <person name="Drula E."/>
            <person name="Henrissat B."/>
            <person name="Hansel C."/>
            <person name="Singer S."/>
            <person name="Hutchinson M.I."/>
            <person name="de Vries R.P."/>
            <person name="Natvig D.O."/>
            <person name="Powell A.J."/>
            <person name="Tsang A."/>
            <person name="Grigoriev I.V."/>
        </authorList>
    </citation>
    <scope>NUCLEOTIDE SEQUENCE [LARGE SCALE GENOMIC DNA]</scope>
    <source>
        <strain evidence="17 18">ATCC 24622</strain>
    </source>
</reference>
<dbReference type="InterPro" id="IPR017927">
    <property type="entry name" value="FAD-bd_FR_type"/>
</dbReference>
<dbReference type="InterPro" id="IPR001709">
    <property type="entry name" value="Flavoprot_Pyr_Nucl_cyt_Rdtase"/>
</dbReference>